<feature type="compositionally biased region" description="Acidic residues" evidence="4">
    <location>
        <begin position="918"/>
        <end position="930"/>
    </location>
</feature>
<dbReference type="PANTHER" id="PTHR24198">
    <property type="entry name" value="ANKYRIN REPEAT AND PROTEIN KINASE DOMAIN-CONTAINING PROTEIN"/>
    <property type="match status" value="1"/>
</dbReference>
<feature type="compositionally biased region" description="Basic and acidic residues" evidence="4">
    <location>
        <begin position="305"/>
        <end position="341"/>
    </location>
</feature>
<dbReference type="Gene3D" id="3.40.50.300">
    <property type="entry name" value="P-loop containing nucleotide triphosphate hydrolases"/>
    <property type="match status" value="1"/>
</dbReference>
<dbReference type="InterPro" id="IPR002110">
    <property type="entry name" value="Ankyrin_rpt"/>
</dbReference>
<evidence type="ECO:0000259" key="5">
    <source>
        <dbReference type="PROSITE" id="PS50188"/>
    </source>
</evidence>
<evidence type="ECO:0000313" key="7">
    <source>
        <dbReference type="Proteomes" id="UP000664521"/>
    </source>
</evidence>
<dbReference type="SUPFAM" id="SSF48403">
    <property type="entry name" value="Ankyrin repeat"/>
    <property type="match status" value="2"/>
</dbReference>
<evidence type="ECO:0000256" key="4">
    <source>
        <dbReference type="SAM" id="MobiDB-lite"/>
    </source>
</evidence>
<evidence type="ECO:0000313" key="6">
    <source>
        <dbReference type="EMBL" id="CAF9936488.1"/>
    </source>
</evidence>
<gene>
    <name evidence="6" type="ORF">HETSPECPRED_010348</name>
</gene>
<accession>A0A8H3IX66</accession>
<dbReference type="PRINTS" id="PR01415">
    <property type="entry name" value="ANKYRIN"/>
</dbReference>
<dbReference type="CDD" id="cd12885">
    <property type="entry name" value="SPRY_RanBP_like"/>
    <property type="match status" value="1"/>
</dbReference>
<feature type="repeat" description="ANK" evidence="3">
    <location>
        <begin position="1207"/>
        <end position="1239"/>
    </location>
</feature>
<dbReference type="SMART" id="SM00248">
    <property type="entry name" value="ANK"/>
    <property type="match status" value="12"/>
</dbReference>
<feature type="domain" description="B30.2/SPRY" evidence="5">
    <location>
        <begin position="1437"/>
        <end position="1636"/>
    </location>
</feature>
<evidence type="ECO:0000256" key="3">
    <source>
        <dbReference type="PROSITE-ProRule" id="PRU00023"/>
    </source>
</evidence>
<dbReference type="InterPro" id="IPR044736">
    <property type="entry name" value="Gid1/RanBPM/SPLA_SPRY"/>
</dbReference>
<dbReference type="InterPro" id="IPR056884">
    <property type="entry name" value="NPHP3-like_N"/>
</dbReference>
<dbReference type="InterPro" id="IPR043136">
    <property type="entry name" value="B30.2/SPRY_sf"/>
</dbReference>
<dbReference type="SMART" id="SM00449">
    <property type="entry name" value="SPRY"/>
    <property type="match status" value="1"/>
</dbReference>
<dbReference type="Pfam" id="PF12796">
    <property type="entry name" value="Ank_2"/>
    <property type="match status" value="3"/>
</dbReference>
<dbReference type="Pfam" id="PF00622">
    <property type="entry name" value="SPRY"/>
    <property type="match status" value="1"/>
</dbReference>
<dbReference type="Pfam" id="PF24883">
    <property type="entry name" value="NPHP3_N"/>
    <property type="match status" value="1"/>
</dbReference>
<feature type="repeat" description="ANK" evidence="3">
    <location>
        <begin position="1105"/>
        <end position="1138"/>
    </location>
</feature>
<dbReference type="EMBL" id="CAJPDS010000092">
    <property type="protein sequence ID" value="CAF9936488.1"/>
    <property type="molecule type" value="Genomic_DNA"/>
</dbReference>
<dbReference type="OrthoDB" id="341259at2759"/>
<keyword evidence="2 3" id="KW-0040">ANK repeat</keyword>
<dbReference type="InterPro" id="IPR003877">
    <property type="entry name" value="SPRY_dom"/>
</dbReference>
<dbReference type="PANTHER" id="PTHR24198:SF165">
    <property type="entry name" value="ANKYRIN REPEAT-CONTAINING PROTEIN-RELATED"/>
    <property type="match status" value="1"/>
</dbReference>
<feature type="compositionally biased region" description="Acidic residues" evidence="4">
    <location>
        <begin position="870"/>
        <end position="881"/>
    </location>
</feature>
<feature type="repeat" description="ANK" evidence="3">
    <location>
        <begin position="1279"/>
        <end position="1300"/>
    </location>
</feature>
<dbReference type="PROSITE" id="PS50088">
    <property type="entry name" value="ANK_REPEAT"/>
    <property type="match status" value="4"/>
</dbReference>
<dbReference type="Gene3D" id="1.25.40.20">
    <property type="entry name" value="Ankyrin repeat-containing domain"/>
    <property type="match status" value="4"/>
</dbReference>
<proteinExistence type="predicted"/>
<dbReference type="Proteomes" id="UP000664521">
    <property type="component" value="Unassembled WGS sequence"/>
</dbReference>
<keyword evidence="1" id="KW-0677">Repeat</keyword>
<dbReference type="InterPro" id="IPR036770">
    <property type="entry name" value="Ankyrin_rpt-contain_sf"/>
</dbReference>
<sequence length="1684" mass="186929">MESVLSSTFSEALSERESATAVDSSSLVTSSPAGATTDRGVPTMGQFSAAEVDFEARNWRTARDVFQNQRGHKDKKAMAEFLRQQGSPRQAEASCKEASNRASKQYKPGLGGVLSKIETFMQVGDVAMTAAPESVGLAWMGIRLCMHSVEDDFATFNLFSGAASDIISILISCRVYGKMYGGDGGQKGLPDFQELHQKVVDYIPEIYTEIIDFSYKMNKQIGRNIGERFLKGLLSSASNKFRSMIDGIRGMEKKMSEFARKATDQLSIHYHEVSLEKQGAGLENQRLMMVNLAVIKDTLDQLKQTGEDQAKEEKKNMKKKTPLDQAKDKFDENKKKLKPTDSSEVAFQKNRDRKVEGTCEWIFELDEYKAWRTSTENKLIWVSGVGGMGKSILLSNVIDRLRNELNDSAECALQYFICSKGDDATRLVKRIKEQLLQQLYALSMSQESADVLEKANELVDKYLTPADSTGGSQQKKSAVSGFEDTYPSLARLLSKRIYLIIDALDECTDRKGFLPMLQRMLCLSNYPDFRLHIIICSRPESDITDDLADKPVIKIEHHNGPDIEHAAKLKLDSLPGLSLDERALASEALVKKAKGLFRSLEPAIQFLKKPLQRPLEKTLEKLPDGLDNSYQQILRQTDPEYLALLKTALHWSILGQRKPTIAEIMDDYSCAYEQAEGSDENPYDDLDNPKMTEDSRRLIPDQIRAAGSSTFLDVSGNTVTTRHTTVADFFLRDTTPVDQAVHTSKDGLCPDCSSKATSDRPWTLTQKEGQLRMAITIFKHLNSPLFRRRYLRDDPEALKSEQVITNPDNVNGLAHSPSQGNEPTEDVTSDTQHGALSITEASPEEDASDRSQTMQPGTDDAPGIIKSLELDNDGDAEDVDELVGPAKNSAEEEPTVEQDRLPDDEDGSDIGSAVFYPEDPEDPEDQEDDGGIVRHGRYELIYWPHHLQAAEKLWTPEERRTNLDWKELWRLALKFFCDSPSAFSTWQRQRDYMMLPWHMDLLDSDAGPLNPLQIAAAYGLTGLCEVLIQHGMSAAAETPDGRSALWFAADHSLGLLRLLLENGASPNAHKEYPTPFHRLLWLNPNLEGVKLMLDYEGDCTLGDSYGMTVIHWFALSGSDTDILRLLRDHGSVINATDSFGETGLHKLMWQNPVPLPLLHEFIKSDANVNLADNESQQPLYEVCLEGSAEGAAILLDNGADIEHADVNGTTALHIAASYGHLEVIRLLVERNASLIKRDKHSRTAFYLACANNHPESARYLLSAAHDQGLHEGIFQAMDDGRTPFSKACGRGHLEIVKMLLAHADAHIELNAIEGTLRRTALHWASYNGRVDVVLLLLEKGADATVADTNGKTPLSLGGLGWFKDHSLDREPMINALIEHDRSTAARDTELMAIAAIRGSANVIERLLDAKAHPSKQDEHGKYAYPHFSAHWWTPLQLARQYGNTEAAAVLEKRGAVVGSRPNRWVTELNRIRVSEDGRGLEYIDEAAGALPQMVLANHPVPAGIERFYFEVEIRPDIGRRQNLSNAIGFATQPARLNSQPGWFNPSAPSWAFHGDDGMLFANRSMSSQNYAEPYGKGDTIGCGVIFQNGVDGVIFYTRNGQSLGVAFDKSVRGRLYPAIGMHEPSAITTQWSEDLVRRAFVWAPANAGRFDLEDIKVKSTDDGNVATIAPTRIEIGPGVPLAKA</sequence>
<dbReference type="PROSITE" id="PS50297">
    <property type="entry name" value="ANK_REP_REGION"/>
    <property type="match status" value="3"/>
</dbReference>
<feature type="region of interest" description="Disordered" evidence="4">
    <location>
        <begin position="20"/>
        <end position="42"/>
    </location>
</feature>
<dbReference type="SUPFAM" id="SSF49899">
    <property type="entry name" value="Concanavalin A-like lectins/glucanases"/>
    <property type="match status" value="1"/>
</dbReference>
<feature type="region of interest" description="Disordered" evidence="4">
    <location>
        <begin position="800"/>
        <end position="931"/>
    </location>
</feature>
<dbReference type="PROSITE" id="PS50188">
    <property type="entry name" value="B302_SPRY"/>
    <property type="match status" value="1"/>
</dbReference>
<dbReference type="Gene3D" id="2.60.120.920">
    <property type="match status" value="1"/>
</dbReference>
<feature type="repeat" description="ANK" evidence="3">
    <location>
        <begin position="1316"/>
        <end position="1348"/>
    </location>
</feature>
<organism evidence="6 7">
    <name type="scientific">Heterodermia speciosa</name>
    <dbReference type="NCBI Taxonomy" id="116794"/>
    <lineage>
        <taxon>Eukaryota</taxon>
        <taxon>Fungi</taxon>
        <taxon>Dikarya</taxon>
        <taxon>Ascomycota</taxon>
        <taxon>Pezizomycotina</taxon>
        <taxon>Lecanoromycetes</taxon>
        <taxon>OSLEUM clade</taxon>
        <taxon>Lecanoromycetidae</taxon>
        <taxon>Caliciales</taxon>
        <taxon>Physciaceae</taxon>
        <taxon>Heterodermia</taxon>
    </lineage>
</organism>
<dbReference type="InterPro" id="IPR001870">
    <property type="entry name" value="B30.2/SPRY"/>
</dbReference>
<protein>
    <recommendedName>
        <fullName evidence="5">B30.2/SPRY domain-containing protein</fullName>
    </recommendedName>
</protein>
<feature type="compositionally biased region" description="Polar residues" evidence="4">
    <location>
        <begin position="21"/>
        <end position="34"/>
    </location>
</feature>
<reference evidence="6" key="1">
    <citation type="submission" date="2021-03" db="EMBL/GenBank/DDBJ databases">
        <authorList>
            <person name="Tagirdzhanova G."/>
        </authorList>
    </citation>
    <scope>NUCLEOTIDE SEQUENCE</scope>
</reference>
<evidence type="ECO:0000256" key="2">
    <source>
        <dbReference type="ARBA" id="ARBA00023043"/>
    </source>
</evidence>
<dbReference type="InterPro" id="IPR027417">
    <property type="entry name" value="P-loop_NTPase"/>
</dbReference>
<name>A0A8H3IX66_9LECA</name>
<feature type="region of interest" description="Disordered" evidence="4">
    <location>
        <begin position="305"/>
        <end position="349"/>
    </location>
</feature>
<keyword evidence="7" id="KW-1185">Reference proteome</keyword>
<dbReference type="InterPro" id="IPR013320">
    <property type="entry name" value="ConA-like_dom_sf"/>
</dbReference>
<comment type="caution">
    <text evidence="6">The sequence shown here is derived from an EMBL/GenBank/DDBJ whole genome shotgun (WGS) entry which is preliminary data.</text>
</comment>
<evidence type="ECO:0000256" key="1">
    <source>
        <dbReference type="ARBA" id="ARBA00022737"/>
    </source>
</evidence>
<dbReference type="SUPFAM" id="SSF52540">
    <property type="entry name" value="P-loop containing nucleoside triphosphate hydrolases"/>
    <property type="match status" value="1"/>
</dbReference>
<feature type="compositionally biased region" description="Acidic residues" evidence="4">
    <location>
        <begin position="891"/>
        <end position="908"/>
    </location>
</feature>